<reference evidence="2" key="1">
    <citation type="submission" date="2016-10" db="EMBL/GenBank/DDBJ databases">
        <authorList>
            <person name="Varghese N."/>
            <person name="Submissions S."/>
        </authorList>
    </citation>
    <scope>NUCLEOTIDE SEQUENCE [LARGE SCALE GENOMIC DNA]</scope>
    <source>
        <strain evidence="2">DSM 43163</strain>
    </source>
</reference>
<accession>A0A1H6CZ57</accession>
<protein>
    <submittedName>
        <fullName evidence="1">Uncharacterized protein</fullName>
    </submittedName>
</protein>
<sequence length="72" mass="8060">MREDHLLARLPTLYLILTTDPADLPETQTPGAENVIGWLHARRIELIYDPRTRSLRADLPGTARVAVDQKAG</sequence>
<evidence type="ECO:0000313" key="1">
    <source>
        <dbReference type="EMBL" id="SEG78003.1"/>
    </source>
</evidence>
<organism evidence="1 2">
    <name type="scientific">Thermomonospora echinospora</name>
    <dbReference type="NCBI Taxonomy" id="1992"/>
    <lineage>
        <taxon>Bacteria</taxon>
        <taxon>Bacillati</taxon>
        <taxon>Actinomycetota</taxon>
        <taxon>Actinomycetes</taxon>
        <taxon>Streptosporangiales</taxon>
        <taxon>Thermomonosporaceae</taxon>
        <taxon>Thermomonospora</taxon>
    </lineage>
</organism>
<proteinExistence type="predicted"/>
<evidence type="ECO:0000313" key="2">
    <source>
        <dbReference type="Proteomes" id="UP000236723"/>
    </source>
</evidence>
<dbReference type="RefSeq" id="WP_103940485.1">
    <property type="nucleotide sequence ID" value="NZ_FNVO01000012.1"/>
</dbReference>
<gene>
    <name evidence="1" type="ORF">SAMN04489712_11213</name>
</gene>
<dbReference type="Proteomes" id="UP000236723">
    <property type="component" value="Unassembled WGS sequence"/>
</dbReference>
<keyword evidence="2" id="KW-1185">Reference proteome</keyword>
<dbReference type="AlphaFoldDB" id="A0A1H6CZ57"/>
<dbReference type="EMBL" id="FNVO01000012">
    <property type="protein sequence ID" value="SEG78003.1"/>
    <property type="molecule type" value="Genomic_DNA"/>
</dbReference>
<name>A0A1H6CZ57_9ACTN</name>